<protein>
    <recommendedName>
        <fullName evidence="2">Sulfatase N-terminal domain-containing protein</fullName>
    </recommendedName>
</protein>
<sequence length="289" mass="33101">DFIKKLIGYGYFHLSQSNSSYNFTHFTFASIFNLDYIDVEYTIKNSHKFYPQILYKKGDPPKLVKELDGINYDFYLSGNGLWANCKKGKIIHAKCLNKPPENKFFSKLINNGFLTFIRNSLFIPLEDILVSRFKIRYLQSFDGILFDGIENFLGSNNSILNPNSSSFYLIHNLSPHPPYLDSSCKFNSLANLSEAMSIDVNLIKNYPGSLIAYYQSVKCALNDLTKLLDIINEQDPDAIVVIQGDHGTTFTISQNEWSNNSLLIEKSELQQRFSIFNAIKVPRHCDQPK</sequence>
<feature type="non-terminal residue" evidence="1">
    <location>
        <position position="1"/>
    </location>
</feature>
<evidence type="ECO:0000313" key="1">
    <source>
        <dbReference type="EMBL" id="SVD38865.1"/>
    </source>
</evidence>
<reference evidence="1" key="1">
    <citation type="submission" date="2018-05" db="EMBL/GenBank/DDBJ databases">
        <authorList>
            <person name="Lanie J.A."/>
            <person name="Ng W.-L."/>
            <person name="Kazmierczak K.M."/>
            <person name="Andrzejewski T.M."/>
            <person name="Davidsen T.M."/>
            <person name="Wayne K.J."/>
            <person name="Tettelin H."/>
            <person name="Glass J.I."/>
            <person name="Rusch D."/>
            <person name="Podicherti R."/>
            <person name="Tsui H.-C.T."/>
            <person name="Winkler M.E."/>
        </authorList>
    </citation>
    <scope>NUCLEOTIDE SEQUENCE</scope>
</reference>
<dbReference type="EMBL" id="UINC01147503">
    <property type="protein sequence ID" value="SVD38865.1"/>
    <property type="molecule type" value="Genomic_DNA"/>
</dbReference>
<gene>
    <name evidence="1" type="ORF">METZ01_LOCUS391719</name>
</gene>
<feature type="non-terminal residue" evidence="1">
    <location>
        <position position="289"/>
    </location>
</feature>
<evidence type="ECO:0008006" key="2">
    <source>
        <dbReference type="Google" id="ProtNLM"/>
    </source>
</evidence>
<name>A0A382UYL9_9ZZZZ</name>
<dbReference type="InterPro" id="IPR017850">
    <property type="entry name" value="Alkaline_phosphatase_core_sf"/>
</dbReference>
<dbReference type="AlphaFoldDB" id="A0A382UYL9"/>
<proteinExistence type="predicted"/>
<organism evidence="1">
    <name type="scientific">marine metagenome</name>
    <dbReference type="NCBI Taxonomy" id="408172"/>
    <lineage>
        <taxon>unclassified sequences</taxon>
        <taxon>metagenomes</taxon>
        <taxon>ecological metagenomes</taxon>
    </lineage>
</organism>
<accession>A0A382UYL9</accession>
<dbReference type="Gene3D" id="3.40.720.10">
    <property type="entry name" value="Alkaline Phosphatase, subunit A"/>
    <property type="match status" value="1"/>
</dbReference>